<dbReference type="GO" id="GO:0004745">
    <property type="term" value="F:all-trans-retinol dehydrogenase (NAD+) activity"/>
    <property type="evidence" value="ECO:0007669"/>
    <property type="project" value="TreeGrafter"/>
</dbReference>
<feature type="domain" description="Alcohol dehydrogenase-like C-terminal" evidence="6">
    <location>
        <begin position="188"/>
        <end position="315"/>
    </location>
</feature>
<dbReference type="SUPFAM" id="SSF50129">
    <property type="entry name" value="GroES-like"/>
    <property type="match status" value="2"/>
</dbReference>
<evidence type="ECO:0000256" key="4">
    <source>
        <dbReference type="ARBA" id="ARBA00023002"/>
    </source>
</evidence>
<dbReference type="FunFam" id="3.40.50.720:FF:000003">
    <property type="entry name" value="S-(hydroxymethyl)glutathione dehydrogenase"/>
    <property type="match status" value="1"/>
</dbReference>
<dbReference type="InterPro" id="IPR011032">
    <property type="entry name" value="GroES-like_sf"/>
</dbReference>
<dbReference type="Ensembl" id="ENSZALT00000007353.1">
    <property type="protein sequence ID" value="ENSZALP00000004892.1"/>
    <property type="gene ID" value="ENSZALG00000004393.1"/>
</dbReference>
<dbReference type="PANTHER" id="PTHR43880:SF8">
    <property type="entry name" value="ALCOHOL DEHYDROGENASE 6 (CLASS V)"/>
    <property type="match status" value="1"/>
</dbReference>
<name>A0A8D2MB53_ZONAL</name>
<dbReference type="AlphaFoldDB" id="A0A8D2MB53"/>
<evidence type="ECO:0000256" key="2">
    <source>
        <dbReference type="ARBA" id="ARBA00022723"/>
    </source>
</evidence>
<sequence>MATAGKVIRCRAAVAWAPGKLSVEEVEVAPPKAGEVRIKLVATGICRTDEHLLQGCFPNAEFPVIPGHEGAGIVESVGEGVTSMKPVWRILLCLPLHLHGIDFMTNLTPPSALHSIKYKYLRLLHSISEPQHLLPDKTTQYTVAKIDAAAPLDKVCLFGCGFSTGYGAAINTAKVKPGSTCAVFGLGGIGLSVVMGCKAAGASRIIGVDINKDKFAKAKELGATDCINPRDFQKPIQEVLTEMTGQGVDYSFEAIGHKDTMIAALASCNMSTGVCVMIGELDSGSEISIDPTLLLTGRTWKGTVLGGWKTRECIPKLVSSYLEKKFNSDLLITHTLPFAKVNEGFELLRAGKSIRTVLLF</sequence>
<accession>A0A8D2MB53</accession>
<evidence type="ECO:0000256" key="3">
    <source>
        <dbReference type="ARBA" id="ARBA00022833"/>
    </source>
</evidence>
<evidence type="ECO:0000256" key="5">
    <source>
        <dbReference type="RuleBase" id="RU361277"/>
    </source>
</evidence>
<dbReference type="GO" id="GO:0042573">
    <property type="term" value="P:retinoic acid metabolic process"/>
    <property type="evidence" value="ECO:0007669"/>
    <property type="project" value="TreeGrafter"/>
</dbReference>
<keyword evidence="3 5" id="KW-0862">Zinc</keyword>
<dbReference type="InterPro" id="IPR036291">
    <property type="entry name" value="NAD(P)-bd_dom_sf"/>
</dbReference>
<dbReference type="PANTHER" id="PTHR43880">
    <property type="entry name" value="ALCOHOL DEHYDROGENASE"/>
    <property type="match status" value="1"/>
</dbReference>
<protein>
    <submittedName>
        <fullName evidence="8">Uncharacterized protein</fullName>
    </submittedName>
</protein>
<evidence type="ECO:0000259" key="6">
    <source>
        <dbReference type="Pfam" id="PF00107"/>
    </source>
</evidence>
<dbReference type="GO" id="GO:0042572">
    <property type="term" value="P:retinol metabolic process"/>
    <property type="evidence" value="ECO:0007669"/>
    <property type="project" value="TreeGrafter"/>
</dbReference>
<comment type="similarity">
    <text evidence="5">Belongs to the zinc-containing alcohol dehydrogenase family.</text>
</comment>
<dbReference type="GO" id="GO:0005829">
    <property type="term" value="C:cytosol"/>
    <property type="evidence" value="ECO:0007669"/>
    <property type="project" value="TreeGrafter"/>
</dbReference>
<keyword evidence="4" id="KW-0560">Oxidoreductase</keyword>
<dbReference type="Gene3D" id="3.40.50.720">
    <property type="entry name" value="NAD(P)-binding Rossmann-like Domain"/>
    <property type="match status" value="1"/>
</dbReference>
<dbReference type="SUPFAM" id="SSF51735">
    <property type="entry name" value="NAD(P)-binding Rossmann-fold domains"/>
    <property type="match status" value="1"/>
</dbReference>
<dbReference type="Pfam" id="PF08240">
    <property type="entry name" value="ADH_N"/>
    <property type="match status" value="1"/>
</dbReference>
<dbReference type="Proteomes" id="UP000694413">
    <property type="component" value="Unassembled WGS sequence"/>
</dbReference>
<evidence type="ECO:0000313" key="8">
    <source>
        <dbReference type="Ensembl" id="ENSZALP00000004892.1"/>
    </source>
</evidence>
<keyword evidence="2 5" id="KW-0479">Metal-binding</keyword>
<evidence type="ECO:0000256" key="1">
    <source>
        <dbReference type="ARBA" id="ARBA00001947"/>
    </source>
</evidence>
<proteinExistence type="inferred from homology"/>
<dbReference type="InterPro" id="IPR002328">
    <property type="entry name" value="ADH_Zn_CS"/>
</dbReference>
<evidence type="ECO:0000313" key="9">
    <source>
        <dbReference type="Proteomes" id="UP000694413"/>
    </source>
</evidence>
<reference evidence="8" key="2">
    <citation type="submission" date="2025-09" db="UniProtKB">
        <authorList>
            <consortium name="Ensembl"/>
        </authorList>
    </citation>
    <scope>IDENTIFICATION</scope>
</reference>
<reference evidence="8" key="1">
    <citation type="submission" date="2025-08" db="UniProtKB">
        <authorList>
            <consortium name="Ensembl"/>
        </authorList>
    </citation>
    <scope>IDENTIFICATION</scope>
</reference>
<comment type="cofactor">
    <cofactor evidence="1 5">
        <name>Zn(2+)</name>
        <dbReference type="ChEBI" id="CHEBI:29105"/>
    </cofactor>
</comment>
<dbReference type="Pfam" id="PF00107">
    <property type="entry name" value="ADH_zinc_N"/>
    <property type="match status" value="1"/>
</dbReference>
<dbReference type="InterPro" id="IPR013154">
    <property type="entry name" value="ADH-like_N"/>
</dbReference>
<dbReference type="Gene3D" id="3.90.180.10">
    <property type="entry name" value="Medium-chain alcohol dehydrogenases, catalytic domain"/>
    <property type="match status" value="1"/>
</dbReference>
<feature type="domain" description="Alcohol dehydrogenase-like N-terminal" evidence="7">
    <location>
        <begin position="33"/>
        <end position="86"/>
    </location>
</feature>
<evidence type="ECO:0000259" key="7">
    <source>
        <dbReference type="Pfam" id="PF08240"/>
    </source>
</evidence>
<dbReference type="PROSITE" id="PS00059">
    <property type="entry name" value="ADH_ZINC"/>
    <property type="match status" value="1"/>
</dbReference>
<dbReference type="InterPro" id="IPR013149">
    <property type="entry name" value="ADH-like_C"/>
</dbReference>
<organism evidence="8 9">
    <name type="scientific">Zonotrichia albicollis</name>
    <name type="common">White-throated sparrow</name>
    <name type="synonym">Fringilla albicollis</name>
    <dbReference type="NCBI Taxonomy" id="44394"/>
    <lineage>
        <taxon>Eukaryota</taxon>
        <taxon>Metazoa</taxon>
        <taxon>Chordata</taxon>
        <taxon>Craniata</taxon>
        <taxon>Vertebrata</taxon>
        <taxon>Euteleostomi</taxon>
        <taxon>Archelosauria</taxon>
        <taxon>Archosauria</taxon>
        <taxon>Dinosauria</taxon>
        <taxon>Saurischia</taxon>
        <taxon>Theropoda</taxon>
        <taxon>Coelurosauria</taxon>
        <taxon>Aves</taxon>
        <taxon>Neognathae</taxon>
        <taxon>Neoaves</taxon>
        <taxon>Telluraves</taxon>
        <taxon>Australaves</taxon>
        <taxon>Passeriformes</taxon>
        <taxon>Passerellidae</taxon>
        <taxon>Zonotrichia</taxon>
    </lineage>
</organism>
<gene>
    <name evidence="8" type="primary">LOC102072647</name>
</gene>
<keyword evidence="9" id="KW-1185">Reference proteome</keyword>
<dbReference type="GO" id="GO:0008270">
    <property type="term" value="F:zinc ion binding"/>
    <property type="evidence" value="ECO:0007669"/>
    <property type="project" value="InterPro"/>
</dbReference>